<dbReference type="InterPro" id="IPR032859">
    <property type="entry name" value="KH_dom-like"/>
</dbReference>
<keyword evidence="12" id="KW-0378">Hydrolase</keyword>
<dbReference type="RefSeq" id="WP_315571946.1">
    <property type="nucleotide sequence ID" value="NZ_CP118868.1"/>
</dbReference>
<evidence type="ECO:0000313" key="13">
    <source>
        <dbReference type="Proteomes" id="UP001220478"/>
    </source>
</evidence>
<dbReference type="NCBIfam" id="TIGR03594">
    <property type="entry name" value="GTPase_EngA"/>
    <property type="match status" value="1"/>
</dbReference>
<dbReference type="EMBL" id="CP118868">
    <property type="protein sequence ID" value="WEG35877.1"/>
    <property type="molecule type" value="Genomic_DNA"/>
</dbReference>
<keyword evidence="3 8" id="KW-0690">Ribosome biogenesis</keyword>
<dbReference type="InterPro" id="IPR027417">
    <property type="entry name" value="P-loop_NTPase"/>
</dbReference>
<feature type="binding site" evidence="8">
    <location>
        <begin position="56"/>
        <end position="60"/>
    </location>
    <ligand>
        <name>GTP</name>
        <dbReference type="ChEBI" id="CHEBI:37565"/>
        <label>1</label>
    </ligand>
</feature>
<evidence type="ECO:0000313" key="12">
    <source>
        <dbReference type="EMBL" id="WEG35877.1"/>
    </source>
</evidence>
<feature type="binding site" evidence="8">
    <location>
        <begin position="119"/>
        <end position="122"/>
    </location>
    <ligand>
        <name>GTP</name>
        <dbReference type="ChEBI" id="CHEBI:37565"/>
        <label>1</label>
    </ligand>
</feature>
<evidence type="ECO:0000256" key="4">
    <source>
        <dbReference type="ARBA" id="ARBA00022737"/>
    </source>
</evidence>
<dbReference type="HAMAP" id="MF_00195">
    <property type="entry name" value="GTPase_Der"/>
    <property type="match status" value="1"/>
</dbReference>
<dbReference type="InterPro" id="IPR005225">
    <property type="entry name" value="Small_GTP-bd"/>
</dbReference>
<dbReference type="InterPro" id="IPR006073">
    <property type="entry name" value="GTP-bd"/>
</dbReference>
<evidence type="ECO:0000259" key="11">
    <source>
        <dbReference type="PROSITE" id="PS51712"/>
    </source>
</evidence>
<keyword evidence="13" id="KW-1185">Reference proteome</keyword>
<protein>
    <recommendedName>
        <fullName evidence="2 8">GTPase Der</fullName>
    </recommendedName>
    <alternativeName>
        <fullName evidence="7 8">GTP-binding protein EngA</fullName>
    </alternativeName>
</protein>
<dbReference type="PANTHER" id="PTHR43834">
    <property type="entry name" value="GTPASE DER"/>
    <property type="match status" value="1"/>
</dbReference>
<dbReference type="InterPro" id="IPR016484">
    <property type="entry name" value="GTPase_Der"/>
</dbReference>
<evidence type="ECO:0000256" key="9">
    <source>
        <dbReference type="PROSITE-ProRule" id="PRU01049"/>
    </source>
</evidence>
<dbReference type="CDD" id="cd01895">
    <property type="entry name" value="EngA2"/>
    <property type="match status" value="1"/>
</dbReference>
<dbReference type="Proteomes" id="UP001220478">
    <property type="component" value="Chromosome"/>
</dbReference>
<feature type="binding site" evidence="8">
    <location>
        <begin position="295"/>
        <end position="298"/>
    </location>
    <ligand>
        <name>GTP</name>
        <dbReference type="ChEBI" id="CHEBI:37565"/>
        <label>2</label>
    </ligand>
</feature>
<feature type="binding site" evidence="8">
    <location>
        <begin position="9"/>
        <end position="16"/>
    </location>
    <ligand>
        <name>GTP</name>
        <dbReference type="ChEBI" id="CHEBI:37565"/>
        <label>1</label>
    </ligand>
</feature>
<dbReference type="Pfam" id="PF14714">
    <property type="entry name" value="KH_dom-like"/>
    <property type="match status" value="1"/>
</dbReference>
<feature type="domain" description="EngA-type G" evidence="11">
    <location>
        <begin position="3"/>
        <end position="168"/>
    </location>
</feature>
<dbReference type="InterPro" id="IPR015946">
    <property type="entry name" value="KH_dom-like_a/b"/>
</dbReference>
<evidence type="ECO:0000256" key="6">
    <source>
        <dbReference type="ARBA" id="ARBA00023134"/>
    </source>
</evidence>
<dbReference type="NCBIfam" id="TIGR00231">
    <property type="entry name" value="small_GTP"/>
    <property type="match status" value="2"/>
</dbReference>
<feature type="binding site" evidence="8">
    <location>
        <begin position="230"/>
        <end position="234"/>
    </location>
    <ligand>
        <name>GTP</name>
        <dbReference type="ChEBI" id="CHEBI:37565"/>
        <label>2</label>
    </ligand>
</feature>
<dbReference type="PRINTS" id="PR00326">
    <property type="entry name" value="GTP1OBG"/>
</dbReference>
<evidence type="ECO:0000256" key="10">
    <source>
        <dbReference type="RuleBase" id="RU004481"/>
    </source>
</evidence>
<comment type="subunit">
    <text evidence="8">Associates with the 50S ribosomal subunit.</text>
</comment>
<reference evidence="12 13" key="1">
    <citation type="submission" date="2023-02" db="EMBL/GenBank/DDBJ databases">
        <title>Novel Oscillospiraceae bacterial genomes.</title>
        <authorList>
            <person name="Srinivasan S."/>
            <person name="Austin M.N."/>
            <person name="Fiedler T.L."/>
            <person name="Strenk S.M."/>
            <person name="Agnew K.J."/>
            <person name="Nagana Gowda G.A."/>
            <person name="Raftery D."/>
            <person name="Beamer M.A."/>
            <person name="Achilles S.L."/>
            <person name="Wiesenfeld H.C."/>
            <person name="Fredricks D.N."/>
            <person name="Hillier S.L."/>
        </authorList>
    </citation>
    <scope>NUCLEOTIDE SEQUENCE [LARGE SCALE GENOMIC DNA]</scope>
    <source>
        <strain evidence="12 13">CHIC02 1186E3-8</strain>
    </source>
</reference>
<dbReference type="CDD" id="cd01894">
    <property type="entry name" value="EngA1"/>
    <property type="match status" value="1"/>
</dbReference>
<name>A0ABY8C5A6_9FIRM</name>
<proteinExistence type="inferred from homology"/>
<comment type="similarity">
    <text evidence="1 8 9 10">Belongs to the TRAFAC class TrmE-Era-EngA-EngB-Septin-like GTPase superfamily. EngA (Der) GTPase family.</text>
</comment>
<keyword evidence="6 8" id="KW-0342">GTP-binding</keyword>
<evidence type="ECO:0000256" key="2">
    <source>
        <dbReference type="ARBA" id="ARBA00020953"/>
    </source>
</evidence>
<dbReference type="SUPFAM" id="SSF52540">
    <property type="entry name" value="P-loop containing nucleoside triphosphate hydrolases"/>
    <property type="match status" value="2"/>
</dbReference>
<dbReference type="PANTHER" id="PTHR43834:SF6">
    <property type="entry name" value="GTPASE DER"/>
    <property type="match status" value="1"/>
</dbReference>
<evidence type="ECO:0000256" key="8">
    <source>
        <dbReference type="HAMAP-Rule" id="MF_00195"/>
    </source>
</evidence>
<keyword evidence="4 10" id="KW-0677">Repeat</keyword>
<gene>
    <name evidence="8 12" type="primary">der</name>
    <name evidence="12" type="ORF">PYS61_01545</name>
</gene>
<evidence type="ECO:0000256" key="3">
    <source>
        <dbReference type="ARBA" id="ARBA00022517"/>
    </source>
</evidence>
<dbReference type="Pfam" id="PF01926">
    <property type="entry name" value="MMR_HSR1"/>
    <property type="match status" value="2"/>
</dbReference>
<dbReference type="Gene3D" id="3.30.300.20">
    <property type="match status" value="1"/>
</dbReference>
<keyword evidence="5 8" id="KW-0547">Nucleotide-binding</keyword>
<accession>A0ABY8C5A6</accession>
<organism evidence="12 13">
    <name type="scientific">Amygdalobacter indicium</name>
    <dbReference type="NCBI Taxonomy" id="3029272"/>
    <lineage>
        <taxon>Bacteria</taxon>
        <taxon>Bacillati</taxon>
        <taxon>Bacillota</taxon>
        <taxon>Clostridia</taxon>
        <taxon>Eubacteriales</taxon>
        <taxon>Oscillospiraceae</taxon>
        <taxon>Amygdalobacter</taxon>
    </lineage>
</organism>
<dbReference type="PROSITE" id="PS51712">
    <property type="entry name" value="G_ENGA"/>
    <property type="match status" value="2"/>
</dbReference>
<feature type="domain" description="EngA-type G" evidence="11">
    <location>
        <begin position="177"/>
        <end position="352"/>
    </location>
</feature>
<feature type="binding site" evidence="8">
    <location>
        <begin position="183"/>
        <end position="190"/>
    </location>
    <ligand>
        <name>GTP</name>
        <dbReference type="ChEBI" id="CHEBI:37565"/>
        <label>2</label>
    </ligand>
</feature>
<comment type="function">
    <text evidence="8 10">GTPase that plays an essential role in the late steps of ribosome biogenesis.</text>
</comment>
<sequence>MSTVIAVVGRPNVGKSSLFNYLAGKKMAIVDDRPGVTRDRLYTKFTWLDRELALVDTGGIEPYSDDLILSQMRQQAELAIETADIILFMVDAKCGLQAADQDIAEFLHRSGKRVVIAVNKCDNPGTVPPEVYDFYQLGFGEVFPISAAHGLGIGDMLDAICHDLPLADEFAADSEVIKVALIGKPNVGKSSLLNCLCGEKRAIVSDIAGTTRDALETSVKYGEQEYLFIDTAGMRRKSKIDDAIERYSVVRAVSGIEKADVCLIMMDALSGPLEQDTKIAGLALEAGKACILLVNKWDLAKDNNLRQGEYVKQLQTKFSFMPWAPIIFLSAKTSLHVADLYTLINQVYQAASRRIATGLLNDVIGEAQAMMQAPSYKGRHLKIQYATQVSVLPPKFVFFVNDRNLLHFSYERYLENQIRQHFDFAGTPIYFLLREKRKQDG</sequence>
<evidence type="ECO:0000256" key="7">
    <source>
        <dbReference type="ARBA" id="ARBA00032345"/>
    </source>
</evidence>
<dbReference type="InterPro" id="IPR031166">
    <property type="entry name" value="G_ENGA"/>
</dbReference>
<dbReference type="GO" id="GO:0016787">
    <property type="term" value="F:hydrolase activity"/>
    <property type="evidence" value="ECO:0007669"/>
    <property type="project" value="UniProtKB-KW"/>
</dbReference>
<evidence type="ECO:0000256" key="5">
    <source>
        <dbReference type="ARBA" id="ARBA00022741"/>
    </source>
</evidence>
<dbReference type="Gene3D" id="3.40.50.300">
    <property type="entry name" value="P-loop containing nucleotide triphosphate hydrolases"/>
    <property type="match status" value="2"/>
</dbReference>
<evidence type="ECO:0000256" key="1">
    <source>
        <dbReference type="ARBA" id="ARBA00008279"/>
    </source>
</evidence>
<dbReference type="PIRSF" id="PIRSF006485">
    <property type="entry name" value="GTP-binding_EngA"/>
    <property type="match status" value="1"/>
</dbReference>